<proteinExistence type="predicted"/>
<dbReference type="STRING" id="1232683.ADIMK_2610"/>
<dbReference type="eggNOG" id="COG3193">
    <property type="taxonomic scope" value="Bacteria"/>
</dbReference>
<evidence type="ECO:0000313" key="2">
    <source>
        <dbReference type="Proteomes" id="UP000028252"/>
    </source>
</evidence>
<comment type="caution">
    <text evidence="1">The sequence shown here is derived from an EMBL/GenBank/DDBJ whole genome shotgun (WGS) entry which is preliminary data.</text>
</comment>
<dbReference type="OrthoDB" id="9815788at2"/>
<evidence type="ECO:0000313" key="1">
    <source>
        <dbReference type="EMBL" id="KEA63086.1"/>
    </source>
</evidence>
<dbReference type="PANTHER" id="PTHR34309:SF10">
    <property type="entry name" value="SLR1406 PROTEIN"/>
    <property type="match status" value="1"/>
</dbReference>
<dbReference type="Pfam" id="PF03928">
    <property type="entry name" value="HbpS-like"/>
    <property type="match status" value="1"/>
</dbReference>
<dbReference type="AlphaFoldDB" id="A0A081FX31"/>
<organism evidence="1 2">
    <name type="scientific">Marinobacterium lacunae</name>
    <dbReference type="NCBI Taxonomy" id="1232683"/>
    <lineage>
        <taxon>Bacteria</taxon>
        <taxon>Pseudomonadati</taxon>
        <taxon>Pseudomonadota</taxon>
        <taxon>Gammaproteobacteria</taxon>
        <taxon>Oceanospirillales</taxon>
        <taxon>Oceanospirillaceae</taxon>
        <taxon>Marinobacterium</taxon>
    </lineage>
</organism>
<dbReference type="InterPro" id="IPR038084">
    <property type="entry name" value="PduO/GlcC-like_sf"/>
</dbReference>
<dbReference type="InterPro" id="IPR052517">
    <property type="entry name" value="GlcG_carb_metab_protein"/>
</dbReference>
<sequence>MSMLLLSRASAIVDAALAEGRANNLAPLAVAVLDAGGHLVAYKREDGAGILRFDIAFGKAWGSIGMGFGSRELATRAKDLPTFFSMLATASGGRLVASPGGVLIRDDSGEVVGAVGISGDLGDNDERCAIVGIEAAGFHAERLPA</sequence>
<protein>
    <recommendedName>
        <fullName evidence="3">GlcG protein</fullName>
    </recommendedName>
</protein>
<evidence type="ECO:0008006" key="3">
    <source>
        <dbReference type="Google" id="ProtNLM"/>
    </source>
</evidence>
<dbReference type="Proteomes" id="UP000028252">
    <property type="component" value="Unassembled WGS sequence"/>
</dbReference>
<name>A0A081FX31_9GAMM</name>
<dbReference type="SUPFAM" id="SSF143744">
    <property type="entry name" value="GlcG-like"/>
    <property type="match status" value="1"/>
</dbReference>
<gene>
    <name evidence="1" type="ORF">ADIMK_2610</name>
</gene>
<dbReference type="InterPro" id="IPR005624">
    <property type="entry name" value="PduO/GlcC-like"/>
</dbReference>
<dbReference type="PATRIC" id="fig|1232683.4.peg.2561"/>
<dbReference type="RefSeq" id="WP_036188934.1">
    <property type="nucleotide sequence ID" value="NZ_JMQN01000040.1"/>
</dbReference>
<reference evidence="1 2" key="1">
    <citation type="submission" date="2014-04" db="EMBL/GenBank/DDBJ databases">
        <title>Marinobacterium kochiensis sp. nov., isolated from sediment sample collected from Kochi backwaters in Kerala, India.</title>
        <authorList>
            <person name="Singh A."/>
            <person name="Pinnaka A.K."/>
        </authorList>
    </citation>
    <scope>NUCLEOTIDE SEQUENCE [LARGE SCALE GENOMIC DNA]</scope>
    <source>
        <strain evidence="1 2">AK27</strain>
    </source>
</reference>
<keyword evidence="2" id="KW-1185">Reference proteome</keyword>
<accession>A0A081FX31</accession>
<dbReference type="Gene3D" id="3.30.450.150">
    <property type="entry name" value="Haem-degrading domain"/>
    <property type="match status" value="1"/>
</dbReference>
<dbReference type="PANTHER" id="PTHR34309">
    <property type="entry name" value="SLR1406 PROTEIN"/>
    <property type="match status" value="1"/>
</dbReference>
<dbReference type="EMBL" id="JMQN01000040">
    <property type="protein sequence ID" value="KEA63086.1"/>
    <property type="molecule type" value="Genomic_DNA"/>
</dbReference>